<keyword evidence="7" id="KW-1133">Transmembrane helix</keyword>
<feature type="compositionally biased region" description="Acidic residues" evidence="6">
    <location>
        <begin position="689"/>
        <end position="699"/>
    </location>
</feature>
<dbReference type="CDD" id="cd09358">
    <property type="entry name" value="LIM_Mical_like"/>
    <property type="match status" value="2"/>
</dbReference>
<dbReference type="AlphaFoldDB" id="A0AA39LI92"/>
<feature type="region of interest" description="Disordered" evidence="6">
    <location>
        <begin position="387"/>
        <end position="412"/>
    </location>
</feature>
<gene>
    <name evidence="9" type="ORF">QR680_002513</name>
</gene>
<dbReference type="PROSITE" id="PS00478">
    <property type="entry name" value="LIM_DOMAIN_1"/>
    <property type="match status" value="2"/>
</dbReference>
<evidence type="ECO:0000313" key="10">
    <source>
        <dbReference type="Proteomes" id="UP001175271"/>
    </source>
</evidence>
<protein>
    <recommendedName>
        <fullName evidence="8">LIM zinc-binding domain-containing protein</fullName>
    </recommendedName>
</protein>
<dbReference type="SMART" id="SM00132">
    <property type="entry name" value="LIM"/>
    <property type="match status" value="2"/>
</dbReference>
<reference evidence="9" key="1">
    <citation type="submission" date="2023-06" db="EMBL/GenBank/DDBJ databases">
        <title>Genomic analysis of the entomopathogenic nematode Steinernema hermaphroditum.</title>
        <authorList>
            <person name="Schwarz E.M."/>
            <person name="Heppert J.K."/>
            <person name="Baniya A."/>
            <person name="Schwartz H.T."/>
            <person name="Tan C.-H."/>
            <person name="Antoshechkin I."/>
            <person name="Sternberg P.W."/>
            <person name="Goodrich-Blair H."/>
            <person name="Dillman A.R."/>
        </authorList>
    </citation>
    <scope>NUCLEOTIDE SEQUENCE</scope>
    <source>
        <strain evidence="9">PS9179</strain>
        <tissue evidence="9">Whole animal</tissue>
    </source>
</reference>
<dbReference type="Gene3D" id="2.10.110.10">
    <property type="entry name" value="Cysteine Rich Protein"/>
    <property type="match status" value="2"/>
</dbReference>
<feature type="region of interest" description="Disordered" evidence="6">
    <location>
        <begin position="769"/>
        <end position="788"/>
    </location>
</feature>
<keyword evidence="2 4" id="KW-0862">Zinc</keyword>
<organism evidence="9 10">
    <name type="scientific">Steinernema hermaphroditum</name>
    <dbReference type="NCBI Taxonomy" id="289476"/>
    <lineage>
        <taxon>Eukaryota</taxon>
        <taxon>Metazoa</taxon>
        <taxon>Ecdysozoa</taxon>
        <taxon>Nematoda</taxon>
        <taxon>Chromadorea</taxon>
        <taxon>Rhabditida</taxon>
        <taxon>Tylenchina</taxon>
        <taxon>Panagrolaimomorpha</taxon>
        <taxon>Strongyloidoidea</taxon>
        <taxon>Steinernematidae</taxon>
        <taxon>Steinernema</taxon>
    </lineage>
</organism>
<evidence type="ECO:0000256" key="7">
    <source>
        <dbReference type="SAM" id="Phobius"/>
    </source>
</evidence>
<dbReference type="GO" id="GO:0046872">
    <property type="term" value="F:metal ion binding"/>
    <property type="evidence" value="ECO:0007669"/>
    <property type="project" value="UniProtKB-KW"/>
</dbReference>
<evidence type="ECO:0000256" key="2">
    <source>
        <dbReference type="ARBA" id="ARBA00022833"/>
    </source>
</evidence>
<evidence type="ECO:0000256" key="3">
    <source>
        <dbReference type="ARBA" id="ARBA00023038"/>
    </source>
</evidence>
<comment type="caution">
    <text evidence="9">The sequence shown here is derived from an EMBL/GenBank/DDBJ whole genome shotgun (WGS) entry which is preliminary data.</text>
</comment>
<keyword evidence="3 4" id="KW-0440">LIM domain</keyword>
<feature type="compositionally biased region" description="Acidic residues" evidence="6">
    <location>
        <begin position="298"/>
        <end position="314"/>
    </location>
</feature>
<evidence type="ECO:0000259" key="8">
    <source>
        <dbReference type="PROSITE" id="PS50023"/>
    </source>
</evidence>
<dbReference type="Pfam" id="PF00412">
    <property type="entry name" value="LIM"/>
    <property type="match status" value="2"/>
</dbReference>
<dbReference type="PROSITE" id="PS50023">
    <property type="entry name" value="LIM_DOMAIN_2"/>
    <property type="match status" value="2"/>
</dbReference>
<feature type="region of interest" description="Disordered" evidence="6">
    <location>
        <begin position="39"/>
        <end position="59"/>
    </location>
</feature>
<keyword evidence="1 4" id="KW-0479">Metal-binding</keyword>
<dbReference type="InterPro" id="IPR001781">
    <property type="entry name" value="Znf_LIM"/>
</dbReference>
<evidence type="ECO:0000256" key="5">
    <source>
        <dbReference type="SAM" id="Coils"/>
    </source>
</evidence>
<feature type="domain" description="LIM zinc-binding" evidence="8">
    <location>
        <begin position="228"/>
        <end position="288"/>
    </location>
</feature>
<name>A0AA39LI92_9BILA</name>
<feature type="transmembrane region" description="Helical" evidence="7">
    <location>
        <begin position="6"/>
        <end position="24"/>
    </location>
</feature>
<accession>A0AA39LI92</accession>
<keyword evidence="7" id="KW-0472">Membrane</keyword>
<feature type="compositionally biased region" description="Acidic residues" evidence="6">
    <location>
        <begin position="390"/>
        <end position="400"/>
    </location>
</feature>
<proteinExistence type="predicted"/>
<keyword evidence="7" id="KW-0812">Transmembrane</keyword>
<evidence type="ECO:0000256" key="6">
    <source>
        <dbReference type="SAM" id="MobiDB-lite"/>
    </source>
</evidence>
<feature type="region of interest" description="Disordered" evidence="6">
    <location>
        <begin position="681"/>
        <end position="701"/>
    </location>
</feature>
<dbReference type="PANTHER" id="PTHR24206">
    <property type="entry name" value="OS06G0237300 PROTEIN"/>
    <property type="match status" value="1"/>
</dbReference>
<sequence>MLVCELDMYVLLAVFAIFLALLYFQRILSVPIMSDNEDPYAVSSDSEDEETLKKPPPKINIEGRTVADIKQLKDALAEQKEVSVDDNLKEEIEALKAKKEELQKMKKEFEEGKIAQELDPEKKAQLEEERKELLAATKENYSKFKDRFEKMDETLGMNLEEKLKSMEKQLEGVGKETLASVKGRFENPQDEVAVERQELPDYQRSEADKKRILSTFSQKEMTADEAPKECAICGKTVYPVERIFANKQLYHNNCFKCHKCSKKLTSTNYNSHEGKLLCKVHMIEVFHPEIAQTMNPETTEEDEHGGNADEDDEFAVSSKPKQLSSDVVRSGTKVQDDLSKIGSLKDRKGDWESSVNEAMTVEKKTVIEEEIASGKVKANLDRFVSGAANAEEEGEEEEDGTRDPNIIREDKKKRREELDFKQVGDIKNKWKTGDVEGAELKEGAAKADLEELKQGVKVRDRFQERAAAEENVGKSYDSSLLDTSAAAEARKSFLEGKAYESGAVEKTGVDDIKFSELSSFKERFEKGDQSGPVEKAAVDVDVQLGSIKAQFEKSEEDMSPEERAELKKKEIEAEFLRYKLARKLQAKKAKEEAGEVVEGTEEGEVIEGAEVGSIKDRFEKGQASNVADAGRSQLDIEFKMAGKARDKFKEIDASGAAPVAPNLQKTAVRKYDTRKDVNVPEPVNRRVVEDDEEPEDEDFDVKNLMNKFKSIGEQSNVPKERKLEDLEGIKLESKGLKQRFEQVGQEGEDAEAAEIKKKILEEEFKRLKEEKEKAKEAEPEEEDETEMPTKEEIQVAADHASKMAAKWEKIQKKEAKRAQKSQMPTKAAKAFRFTPSPKCSVCNKTVYPAECFQCFSQNYHSGCFRCSVCSTSLRLDSCQQVGSQLYCRTHHKRVVIDKQPVAIACDENGNFPKIGEQVAA</sequence>
<feature type="region of interest" description="Disordered" evidence="6">
    <location>
        <begin position="291"/>
        <end position="334"/>
    </location>
</feature>
<dbReference type="SUPFAM" id="SSF57716">
    <property type="entry name" value="Glucocorticoid receptor-like (DNA-binding domain)"/>
    <property type="match status" value="3"/>
</dbReference>
<keyword evidence="5" id="KW-0175">Coiled coil</keyword>
<keyword evidence="10" id="KW-1185">Reference proteome</keyword>
<evidence type="ECO:0000313" key="9">
    <source>
        <dbReference type="EMBL" id="KAK0398282.1"/>
    </source>
</evidence>
<feature type="domain" description="LIM zinc-binding" evidence="8">
    <location>
        <begin position="837"/>
        <end position="897"/>
    </location>
</feature>
<feature type="coiled-coil region" evidence="5">
    <location>
        <begin position="85"/>
        <end position="115"/>
    </location>
</feature>
<feature type="compositionally biased region" description="Basic and acidic residues" evidence="6">
    <location>
        <begin position="401"/>
        <end position="412"/>
    </location>
</feature>
<evidence type="ECO:0000256" key="1">
    <source>
        <dbReference type="ARBA" id="ARBA00022723"/>
    </source>
</evidence>
<dbReference type="EMBL" id="JAUCMV010000005">
    <property type="protein sequence ID" value="KAK0398282.1"/>
    <property type="molecule type" value="Genomic_DNA"/>
</dbReference>
<dbReference type="Proteomes" id="UP001175271">
    <property type="component" value="Unassembled WGS sequence"/>
</dbReference>
<evidence type="ECO:0000256" key="4">
    <source>
        <dbReference type="PROSITE-ProRule" id="PRU00125"/>
    </source>
</evidence>